<name>J9F5Y4_9ZZZZ</name>
<organism evidence="1">
    <name type="scientific">gut metagenome</name>
    <dbReference type="NCBI Taxonomy" id="749906"/>
    <lineage>
        <taxon>unclassified sequences</taxon>
        <taxon>metagenomes</taxon>
        <taxon>organismal metagenomes</taxon>
    </lineage>
</organism>
<dbReference type="InterPro" id="IPR029044">
    <property type="entry name" value="Nucleotide-diphossugar_trans"/>
</dbReference>
<dbReference type="Gene3D" id="3.90.550.10">
    <property type="entry name" value="Spore Coat Polysaccharide Biosynthesis Protein SpsA, Chain A"/>
    <property type="match status" value="1"/>
</dbReference>
<reference evidence="1" key="1">
    <citation type="journal article" date="2012" name="PLoS ONE">
        <title>Gene sets for utilization of primary and secondary nutrition supplies in the distal gut of endangered iberian lynx.</title>
        <authorList>
            <person name="Alcaide M."/>
            <person name="Messina E."/>
            <person name="Richter M."/>
            <person name="Bargiela R."/>
            <person name="Peplies J."/>
            <person name="Huws S.A."/>
            <person name="Newbold C.J."/>
            <person name="Golyshin P.N."/>
            <person name="Simon M.A."/>
            <person name="Lopez G."/>
            <person name="Yakimov M.M."/>
            <person name="Ferrer M."/>
        </authorList>
    </citation>
    <scope>NUCLEOTIDE SEQUENCE</scope>
</reference>
<keyword evidence="1" id="KW-0808">Transferase</keyword>
<proteinExistence type="predicted"/>
<dbReference type="Pfam" id="PF13704">
    <property type="entry name" value="Glyco_tranf_2_4"/>
    <property type="match status" value="1"/>
</dbReference>
<comment type="caution">
    <text evidence="1">The sequence shown here is derived from an EMBL/GenBank/DDBJ whole genome shotgun (WGS) entry which is preliminary data.</text>
</comment>
<dbReference type="AlphaFoldDB" id="J9F5Y4"/>
<evidence type="ECO:0000313" key="1">
    <source>
        <dbReference type="EMBL" id="EJW89903.1"/>
    </source>
</evidence>
<dbReference type="SUPFAM" id="SSF53448">
    <property type="entry name" value="Nucleotide-diphospho-sugar transferases"/>
    <property type="match status" value="1"/>
</dbReference>
<accession>J9F5Y4</accession>
<dbReference type="GO" id="GO:0016740">
    <property type="term" value="F:transferase activity"/>
    <property type="evidence" value="ECO:0007669"/>
    <property type="project" value="UniProtKB-KW"/>
</dbReference>
<protein>
    <submittedName>
        <fullName evidence="1">Protein containing Glycosyl transferase, family 2 domain protein</fullName>
        <ecNumber evidence="1">2.-.-.-</ecNumber>
    </submittedName>
</protein>
<sequence length="320" mass="37500">MLSIHYPFLLLMIAHLLKKIGFALWEAPRAFRPIRQPRILMTLLVKNEADVLEANLRFHRSMGVDGFLITDNNSTDRTPEIIRRYQEKGWILEVIHETATNYEQKRWVDRMAWLAKTRYGADWIINADADELWYAPSGSLKQAVSALSVNVLHCEVRGVYPEEGKPFWQWNQRVVPTREGENFDLSPYSVFAPQRKKVMHKAAGYLQIAMGNHKVAMLPRRCAYGEVRVYHYTVRGRAHFLQKMENGGRQLEQNKSKHGGRHWRYFYELYKAGRLEQEYDRVIGKNQYAELCQTGHILSDLTIPDYFVRHPELIESLLKP</sequence>
<gene>
    <name evidence="1" type="ORF">EVA_21989</name>
</gene>
<dbReference type="EMBL" id="AMCI01009180">
    <property type="protein sequence ID" value="EJW89903.1"/>
    <property type="molecule type" value="Genomic_DNA"/>
</dbReference>
<dbReference type="EC" id="2.-.-.-" evidence="1"/>